<dbReference type="EMBL" id="VUJX02000007">
    <property type="protein sequence ID" value="KAL0933902.1"/>
    <property type="molecule type" value="Genomic_DNA"/>
</dbReference>
<name>A0ACC3YRZ3_COLTU</name>
<comment type="caution">
    <text evidence="1">The sequence shown here is derived from an EMBL/GenBank/DDBJ whole genome shotgun (WGS) entry which is preliminary data.</text>
</comment>
<gene>
    <name evidence="1" type="ORF">CTRU02_210701</name>
</gene>
<evidence type="ECO:0000313" key="2">
    <source>
        <dbReference type="Proteomes" id="UP000805649"/>
    </source>
</evidence>
<organism evidence="1 2">
    <name type="scientific">Colletotrichum truncatum</name>
    <name type="common">Anthracnose fungus</name>
    <name type="synonym">Colletotrichum capsici</name>
    <dbReference type="NCBI Taxonomy" id="5467"/>
    <lineage>
        <taxon>Eukaryota</taxon>
        <taxon>Fungi</taxon>
        <taxon>Dikarya</taxon>
        <taxon>Ascomycota</taxon>
        <taxon>Pezizomycotina</taxon>
        <taxon>Sordariomycetes</taxon>
        <taxon>Hypocreomycetidae</taxon>
        <taxon>Glomerellales</taxon>
        <taxon>Glomerellaceae</taxon>
        <taxon>Colletotrichum</taxon>
        <taxon>Colletotrichum truncatum species complex</taxon>
    </lineage>
</organism>
<keyword evidence="2" id="KW-1185">Reference proteome</keyword>
<protein>
    <submittedName>
        <fullName evidence="1">Uncharacterized protein</fullName>
    </submittedName>
</protein>
<accession>A0ACC3YRZ3</accession>
<evidence type="ECO:0000313" key="1">
    <source>
        <dbReference type="EMBL" id="KAL0933902.1"/>
    </source>
</evidence>
<dbReference type="Proteomes" id="UP000805649">
    <property type="component" value="Unassembled WGS sequence"/>
</dbReference>
<sequence length="187" mass="20155">MRFLTFGLLGVALQAAAYTPLNVTAITTRDGYSVLECWQIESVPVEARAAINYEFGGDLTRAEWSIIKPRTTVGEAWAPAVQLTVIMNGLIRITSPAPQNSSRAMPLPDSDAPQRPETTVAYIQPGTVSSSLVIAADLKNTSIHAGHFTEFPGDEPTVLLQVPWAGNIAPKYRVLGDGPCEKGAWTF</sequence>
<proteinExistence type="predicted"/>
<reference evidence="1 2" key="1">
    <citation type="journal article" date="2020" name="Phytopathology">
        <title>Genome Sequence Resources of Colletotrichum truncatum, C. plurivorum, C. musicola, and C. sojae: Four Species Pathogenic to Soybean (Glycine max).</title>
        <authorList>
            <person name="Rogerio F."/>
            <person name="Boufleur T.R."/>
            <person name="Ciampi-Guillardi M."/>
            <person name="Sukno S.A."/>
            <person name="Thon M.R."/>
            <person name="Massola Junior N.S."/>
            <person name="Baroncelli R."/>
        </authorList>
    </citation>
    <scope>NUCLEOTIDE SEQUENCE [LARGE SCALE GENOMIC DNA]</scope>
    <source>
        <strain evidence="1 2">CMES1059</strain>
    </source>
</reference>